<accession>A0A1Y3BSV8</accession>
<dbReference type="EMBL" id="MUJZ01009463">
    <property type="protein sequence ID" value="OTF82235.1"/>
    <property type="molecule type" value="Genomic_DNA"/>
</dbReference>
<protein>
    <submittedName>
        <fullName evidence="1">Uncharacterized protein</fullName>
    </submittedName>
</protein>
<evidence type="ECO:0000313" key="1">
    <source>
        <dbReference type="EMBL" id="OTF82235.1"/>
    </source>
</evidence>
<evidence type="ECO:0000313" key="2">
    <source>
        <dbReference type="Proteomes" id="UP000194236"/>
    </source>
</evidence>
<dbReference type="AlphaFoldDB" id="A0A1Y3BSV8"/>
<keyword evidence="2" id="KW-1185">Reference proteome</keyword>
<comment type="caution">
    <text evidence="1">The sequence shown here is derived from an EMBL/GenBank/DDBJ whole genome shotgun (WGS) entry which is preliminary data.</text>
</comment>
<dbReference type="Proteomes" id="UP000194236">
    <property type="component" value="Unassembled WGS sequence"/>
</dbReference>
<gene>
    <name evidence="1" type="ORF">BLA29_013819</name>
</gene>
<proteinExistence type="predicted"/>
<sequence length="37" mass="4577">MNIHRINHNRINRKNSPQILLRQQPLMITYLNVNYIF</sequence>
<name>A0A1Y3BSV8_EURMA</name>
<organism evidence="1 2">
    <name type="scientific">Euroglyphus maynei</name>
    <name type="common">Mayne's house dust mite</name>
    <dbReference type="NCBI Taxonomy" id="6958"/>
    <lineage>
        <taxon>Eukaryota</taxon>
        <taxon>Metazoa</taxon>
        <taxon>Ecdysozoa</taxon>
        <taxon>Arthropoda</taxon>
        <taxon>Chelicerata</taxon>
        <taxon>Arachnida</taxon>
        <taxon>Acari</taxon>
        <taxon>Acariformes</taxon>
        <taxon>Sarcoptiformes</taxon>
        <taxon>Astigmata</taxon>
        <taxon>Psoroptidia</taxon>
        <taxon>Analgoidea</taxon>
        <taxon>Pyroglyphidae</taxon>
        <taxon>Pyroglyphinae</taxon>
        <taxon>Euroglyphus</taxon>
    </lineage>
</organism>
<reference evidence="1 2" key="1">
    <citation type="submission" date="2017-03" db="EMBL/GenBank/DDBJ databases">
        <title>Genome Survey of Euroglyphus maynei.</title>
        <authorList>
            <person name="Arlian L.G."/>
            <person name="Morgan M.S."/>
            <person name="Rider S.D."/>
        </authorList>
    </citation>
    <scope>NUCLEOTIDE SEQUENCE [LARGE SCALE GENOMIC DNA]</scope>
    <source>
        <strain evidence="1">Arlian Lab</strain>
        <tissue evidence="1">Whole body</tissue>
    </source>
</reference>